<dbReference type="GO" id="GO:0005743">
    <property type="term" value="C:mitochondrial inner membrane"/>
    <property type="evidence" value="ECO:0007669"/>
    <property type="project" value="UniProtKB-SubCell"/>
</dbReference>
<evidence type="ECO:0000256" key="15">
    <source>
        <dbReference type="SAM" id="MobiDB-lite"/>
    </source>
</evidence>
<name>A0A1B6DZV9_9HEMI</name>
<comment type="subcellular location">
    <subcellularLocation>
        <location evidence="2">Mitochondrion inner membrane</location>
        <topology evidence="2">Peripheral membrane protein</topology>
        <orientation evidence="2">Matrix side</orientation>
    </subcellularLocation>
</comment>
<evidence type="ECO:0000313" key="16">
    <source>
        <dbReference type="EMBL" id="JAS31208.1"/>
    </source>
</evidence>
<evidence type="ECO:0000256" key="8">
    <source>
        <dbReference type="ARBA" id="ARBA00022792"/>
    </source>
</evidence>
<feature type="region of interest" description="Disordered" evidence="15">
    <location>
        <begin position="84"/>
        <end position="105"/>
    </location>
</feature>
<reference evidence="16" key="1">
    <citation type="submission" date="2015-12" db="EMBL/GenBank/DDBJ databases">
        <title>De novo transcriptome assembly of four potential Pierce s Disease insect vectors from Arizona vineyards.</title>
        <authorList>
            <person name="Tassone E.E."/>
        </authorList>
    </citation>
    <scope>NUCLEOTIDE SEQUENCE</scope>
</reference>
<evidence type="ECO:0000256" key="2">
    <source>
        <dbReference type="ARBA" id="ARBA00004443"/>
    </source>
</evidence>
<evidence type="ECO:0000256" key="6">
    <source>
        <dbReference type="ARBA" id="ARBA00022448"/>
    </source>
</evidence>
<keyword evidence="9" id="KW-0249">Electron transport</keyword>
<dbReference type="EMBL" id="GEDC01006090">
    <property type="protein sequence ID" value="JAS31208.1"/>
    <property type="molecule type" value="Transcribed_RNA"/>
</dbReference>
<evidence type="ECO:0000256" key="13">
    <source>
        <dbReference type="ARBA" id="ARBA00030360"/>
    </source>
</evidence>
<dbReference type="Pfam" id="PF07347">
    <property type="entry name" value="CI-B14_5a"/>
    <property type="match status" value="1"/>
</dbReference>
<accession>A0A1B6DZV9</accession>
<keyword evidence="10" id="KW-0007">Acetylation</keyword>
<dbReference type="AlphaFoldDB" id="A0A1B6DZV9"/>
<comment type="function">
    <text evidence="1">Accessory subunit of the mitochondrial membrane respiratory chain NADH dehydrogenase (Complex I), that is believed not to be involved in catalysis. Complex I functions in the transfer of electrons from NADH to the respiratory chain. The immediate electron acceptor for the enzyme is believed to be ubiquinone.</text>
</comment>
<evidence type="ECO:0000256" key="14">
    <source>
        <dbReference type="ARBA" id="ARBA00033401"/>
    </source>
</evidence>
<keyword evidence="7" id="KW-0679">Respiratory chain</keyword>
<sequence>MGSCVKLKHPNVSPREASYVIQKLKNFLLGRKLNTNLRYAEILSCKTQPPPNLPDGPSCNLFENYYFSRNARDDVRPPVVLYKGNKYMEDPPPNGDDDCECLDED</sequence>
<proteinExistence type="inferred from homology"/>
<comment type="similarity">
    <text evidence="3">Belongs to the complex I NDUFA7 subunit family.</text>
</comment>
<evidence type="ECO:0000256" key="3">
    <source>
        <dbReference type="ARBA" id="ARBA00005482"/>
    </source>
</evidence>
<keyword evidence="8" id="KW-0999">Mitochondrion inner membrane</keyword>
<feature type="compositionally biased region" description="Acidic residues" evidence="15">
    <location>
        <begin position="95"/>
        <end position="105"/>
    </location>
</feature>
<evidence type="ECO:0000256" key="1">
    <source>
        <dbReference type="ARBA" id="ARBA00003195"/>
    </source>
</evidence>
<evidence type="ECO:0000256" key="5">
    <source>
        <dbReference type="ARBA" id="ARBA00016383"/>
    </source>
</evidence>
<dbReference type="InterPro" id="IPR009947">
    <property type="entry name" value="NDUA7"/>
</dbReference>
<evidence type="ECO:0000256" key="4">
    <source>
        <dbReference type="ARBA" id="ARBA00011533"/>
    </source>
</evidence>
<dbReference type="PANTHER" id="PTHR12485">
    <property type="entry name" value="NADH-UBIQUINONE OXIDOREDUCTASE SUBUNIT B"/>
    <property type="match status" value="1"/>
</dbReference>
<evidence type="ECO:0000256" key="10">
    <source>
        <dbReference type="ARBA" id="ARBA00022990"/>
    </source>
</evidence>
<keyword evidence="12" id="KW-0472">Membrane</keyword>
<evidence type="ECO:0000256" key="7">
    <source>
        <dbReference type="ARBA" id="ARBA00022660"/>
    </source>
</evidence>
<comment type="subunit">
    <text evidence="4">Complex I is composed of 45 different subunits.</text>
</comment>
<evidence type="ECO:0000256" key="9">
    <source>
        <dbReference type="ARBA" id="ARBA00022982"/>
    </source>
</evidence>
<dbReference type="PANTHER" id="PTHR12485:SF1">
    <property type="entry name" value="NADH DEHYDROGENASE [UBIQUINONE] 1 ALPHA SUBCOMPLEX SUBUNIT 7"/>
    <property type="match status" value="1"/>
</dbReference>
<keyword evidence="11" id="KW-0496">Mitochondrion</keyword>
<protein>
    <recommendedName>
        <fullName evidence="5">NADH dehydrogenase [ubiquinone] 1 alpha subcomplex subunit 7</fullName>
    </recommendedName>
    <alternativeName>
        <fullName evidence="14">Complex I-B14.5a</fullName>
    </alternativeName>
    <alternativeName>
        <fullName evidence="13">NADH-ubiquinone oxidoreductase subunit B14.5a</fullName>
    </alternativeName>
</protein>
<evidence type="ECO:0000256" key="12">
    <source>
        <dbReference type="ARBA" id="ARBA00023136"/>
    </source>
</evidence>
<evidence type="ECO:0000256" key="11">
    <source>
        <dbReference type="ARBA" id="ARBA00023128"/>
    </source>
</evidence>
<organism evidence="16">
    <name type="scientific">Clastoptera arizonana</name>
    <name type="common">Arizona spittle bug</name>
    <dbReference type="NCBI Taxonomy" id="38151"/>
    <lineage>
        <taxon>Eukaryota</taxon>
        <taxon>Metazoa</taxon>
        <taxon>Ecdysozoa</taxon>
        <taxon>Arthropoda</taxon>
        <taxon>Hexapoda</taxon>
        <taxon>Insecta</taxon>
        <taxon>Pterygota</taxon>
        <taxon>Neoptera</taxon>
        <taxon>Paraneoptera</taxon>
        <taxon>Hemiptera</taxon>
        <taxon>Auchenorrhyncha</taxon>
        <taxon>Cercopoidea</taxon>
        <taxon>Clastopteridae</taxon>
        <taxon>Clastoptera</taxon>
    </lineage>
</organism>
<gene>
    <name evidence="16" type="ORF">g.2119</name>
</gene>
<dbReference type="GO" id="GO:0006120">
    <property type="term" value="P:mitochondrial electron transport, NADH to ubiquinone"/>
    <property type="evidence" value="ECO:0007669"/>
    <property type="project" value="TreeGrafter"/>
</dbReference>
<keyword evidence="6" id="KW-0813">Transport</keyword>